<feature type="domain" description="NADP-dependent oxidoreductase" evidence="7">
    <location>
        <begin position="23"/>
        <end position="191"/>
    </location>
</feature>
<dbReference type="PROSITE" id="PS00063">
    <property type="entry name" value="ALDOKETO_REDUCTASE_3"/>
    <property type="match status" value="1"/>
</dbReference>
<evidence type="ECO:0000259" key="7">
    <source>
        <dbReference type="Pfam" id="PF00248"/>
    </source>
</evidence>
<evidence type="ECO:0000256" key="4">
    <source>
        <dbReference type="PIRSR" id="PIRSR000097-1"/>
    </source>
</evidence>
<feature type="domain" description="NADP-dependent oxidoreductase" evidence="7">
    <location>
        <begin position="200"/>
        <end position="260"/>
    </location>
</feature>
<feature type="site" description="Lowers pKa of active site Tyr" evidence="6">
    <location>
        <position position="76"/>
    </location>
</feature>
<dbReference type="PIRSF" id="PIRSF000097">
    <property type="entry name" value="AKR"/>
    <property type="match status" value="1"/>
</dbReference>
<dbReference type="InterPro" id="IPR023210">
    <property type="entry name" value="NADP_OxRdtase_dom"/>
</dbReference>
<evidence type="ECO:0000256" key="6">
    <source>
        <dbReference type="PIRSR" id="PIRSR000097-3"/>
    </source>
</evidence>
<dbReference type="InterPro" id="IPR018170">
    <property type="entry name" value="Aldo/ket_reductase_CS"/>
</dbReference>
<dbReference type="RefSeq" id="WP_254165327.1">
    <property type="nucleotide sequence ID" value="NZ_JANAFB010000006.1"/>
</dbReference>
<keyword evidence="2" id="KW-0521">NADP</keyword>
<dbReference type="InterPro" id="IPR036812">
    <property type="entry name" value="NAD(P)_OxRdtase_dom_sf"/>
</dbReference>
<name>A0A9X2HI01_9MICC</name>
<evidence type="ECO:0000256" key="3">
    <source>
        <dbReference type="ARBA" id="ARBA00023002"/>
    </source>
</evidence>
<evidence type="ECO:0000256" key="2">
    <source>
        <dbReference type="ARBA" id="ARBA00022857"/>
    </source>
</evidence>
<dbReference type="Gene3D" id="3.20.20.100">
    <property type="entry name" value="NADP-dependent oxidoreductase domain"/>
    <property type="match status" value="1"/>
</dbReference>
<dbReference type="InterPro" id="IPR020471">
    <property type="entry name" value="AKR"/>
</dbReference>
<dbReference type="AlphaFoldDB" id="A0A9X2HI01"/>
<comment type="similarity">
    <text evidence="1">Belongs to the aldo/keto reductase family.</text>
</comment>
<organism evidence="8 9">
    <name type="scientific">Rothia santali</name>
    <dbReference type="NCBI Taxonomy" id="2949643"/>
    <lineage>
        <taxon>Bacteria</taxon>
        <taxon>Bacillati</taxon>
        <taxon>Actinomycetota</taxon>
        <taxon>Actinomycetes</taxon>
        <taxon>Micrococcales</taxon>
        <taxon>Micrococcaceae</taxon>
        <taxon>Rothia</taxon>
    </lineage>
</organism>
<dbReference type="Proteomes" id="UP001139502">
    <property type="component" value="Unassembled WGS sequence"/>
</dbReference>
<feature type="binding site" evidence="5">
    <location>
        <position position="109"/>
    </location>
    <ligand>
        <name>substrate</name>
    </ligand>
</feature>
<accession>A0A9X2HI01</accession>
<evidence type="ECO:0000313" key="9">
    <source>
        <dbReference type="Proteomes" id="UP001139502"/>
    </source>
</evidence>
<keyword evidence="9" id="KW-1185">Reference proteome</keyword>
<feature type="active site" description="Proton donor" evidence="4">
    <location>
        <position position="51"/>
    </location>
</feature>
<proteinExistence type="inferred from homology"/>
<comment type="caution">
    <text evidence="8">The sequence shown here is derived from an EMBL/GenBank/DDBJ whole genome shotgun (WGS) entry which is preliminary data.</text>
</comment>
<dbReference type="PRINTS" id="PR00069">
    <property type="entry name" value="ALDKETRDTASE"/>
</dbReference>
<dbReference type="PROSITE" id="PS00798">
    <property type="entry name" value="ALDOKETO_REDUCTASE_1"/>
    <property type="match status" value="1"/>
</dbReference>
<dbReference type="GO" id="GO:0016616">
    <property type="term" value="F:oxidoreductase activity, acting on the CH-OH group of donors, NAD or NADP as acceptor"/>
    <property type="evidence" value="ECO:0007669"/>
    <property type="project" value="UniProtKB-ARBA"/>
</dbReference>
<evidence type="ECO:0000256" key="1">
    <source>
        <dbReference type="ARBA" id="ARBA00007905"/>
    </source>
</evidence>
<gene>
    <name evidence="8" type="ORF">NBM05_04145</name>
</gene>
<dbReference type="CDD" id="cd19133">
    <property type="entry name" value="AKR_AKR5F1"/>
    <property type="match status" value="1"/>
</dbReference>
<reference evidence="8" key="1">
    <citation type="submission" date="2022-06" db="EMBL/GenBank/DDBJ databases">
        <title>Rothia sp. isolated from sandalwood seedling.</title>
        <authorList>
            <person name="Tuikhar N."/>
            <person name="Kirdat K."/>
            <person name="Thorat V."/>
            <person name="Swetha P."/>
            <person name="Padma S."/>
            <person name="Sundararaj R."/>
            <person name="Yadav A."/>
        </authorList>
    </citation>
    <scope>NUCLEOTIDE SEQUENCE</scope>
    <source>
        <strain evidence="8">AR01</strain>
    </source>
</reference>
<protein>
    <submittedName>
        <fullName evidence="8">Aldo/keto reductase</fullName>
    </submittedName>
</protein>
<evidence type="ECO:0000313" key="8">
    <source>
        <dbReference type="EMBL" id="MCP3425238.1"/>
    </source>
</evidence>
<evidence type="ECO:0000256" key="5">
    <source>
        <dbReference type="PIRSR" id="PIRSR000097-2"/>
    </source>
</evidence>
<sequence length="283" mass="31862">MTTVPTTTLNNGVQMPQLGLGVFQMDDAQVRETIPMALDAGYRLVDTASRYYNEQAVGQALAESDVPREELFVTTKLWFKDHGYQQTKDALDVSLDNLGLDYLDLWLIHQPFGDTYAAWRAMEDLLDEGRVRAIGVSNFFDDRYADLVTHNRVTPAVNQRETHPFNQQIDTQKLLADHGTALQAWGPLGQGDPDILDHPVLTEIAAAHGVSVAQVILRWHIQRDIALVVKSTHEERLTENIAVFDFQLTEEEMGRIAALDRAQAAGDFDHRDPRMLELLLTLD</sequence>
<keyword evidence="3" id="KW-0560">Oxidoreductase</keyword>
<dbReference type="PROSITE" id="PS00062">
    <property type="entry name" value="ALDOKETO_REDUCTASE_2"/>
    <property type="match status" value="1"/>
</dbReference>
<dbReference type="Pfam" id="PF00248">
    <property type="entry name" value="Aldo_ket_red"/>
    <property type="match status" value="2"/>
</dbReference>
<dbReference type="PANTHER" id="PTHR43827:SF3">
    <property type="entry name" value="NADP-DEPENDENT OXIDOREDUCTASE DOMAIN-CONTAINING PROTEIN"/>
    <property type="match status" value="1"/>
</dbReference>
<dbReference type="FunFam" id="3.20.20.100:FF:000015">
    <property type="entry name" value="Oxidoreductase, aldo/keto reductase family"/>
    <property type="match status" value="1"/>
</dbReference>
<dbReference type="SUPFAM" id="SSF51430">
    <property type="entry name" value="NAD(P)-linked oxidoreductase"/>
    <property type="match status" value="1"/>
</dbReference>
<dbReference type="EMBL" id="JANAFB010000006">
    <property type="protein sequence ID" value="MCP3425238.1"/>
    <property type="molecule type" value="Genomic_DNA"/>
</dbReference>
<dbReference type="PANTHER" id="PTHR43827">
    <property type="entry name" value="2,5-DIKETO-D-GLUCONIC ACID REDUCTASE"/>
    <property type="match status" value="1"/>
</dbReference>